<evidence type="ECO:0000256" key="1">
    <source>
        <dbReference type="ARBA" id="ARBA00004123"/>
    </source>
</evidence>
<proteinExistence type="inferred from homology"/>
<protein>
    <submittedName>
        <fullName evidence="8">(pine wood nematode) hypothetical protein</fullName>
    </submittedName>
</protein>
<gene>
    <name evidence="8" type="ORF">BXYJ_LOCUS10957</name>
</gene>
<feature type="compositionally biased region" description="Basic and acidic residues" evidence="7">
    <location>
        <begin position="11"/>
        <end position="28"/>
    </location>
</feature>
<feature type="region of interest" description="Disordered" evidence="7">
    <location>
        <begin position="341"/>
        <end position="435"/>
    </location>
</feature>
<feature type="region of interest" description="Disordered" evidence="7">
    <location>
        <begin position="173"/>
        <end position="198"/>
    </location>
</feature>
<dbReference type="Proteomes" id="UP000582659">
    <property type="component" value="Unassembled WGS sequence"/>
</dbReference>
<dbReference type="OrthoDB" id="5583at2759"/>
<keyword evidence="6" id="KW-0175">Coiled coil</keyword>
<comment type="caution">
    <text evidence="8">The sequence shown here is derived from an EMBL/GenBank/DDBJ whole genome shotgun (WGS) entry which is preliminary data.</text>
</comment>
<feature type="region of interest" description="Disordered" evidence="7">
    <location>
        <begin position="694"/>
        <end position="719"/>
    </location>
</feature>
<evidence type="ECO:0000256" key="7">
    <source>
        <dbReference type="SAM" id="MobiDB-lite"/>
    </source>
</evidence>
<feature type="compositionally biased region" description="Acidic residues" evidence="7">
    <location>
        <begin position="75"/>
        <end position="85"/>
    </location>
</feature>
<keyword evidence="4" id="KW-0508">mRNA splicing</keyword>
<evidence type="ECO:0000256" key="3">
    <source>
        <dbReference type="ARBA" id="ARBA00022664"/>
    </source>
</evidence>
<feature type="compositionally biased region" description="Basic and acidic residues" evidence="7">
    <location>
        <begin position="566"/>
        <end position="591"/>
    </location>
</feature>
<feature type="coiled-coil region" evidence="6">
    <location>
        <begin position="487"/>
        <end position="533"/>
    </location>
</feature>
<evidence type="ECO:0000256" key="5">
    <source>
        <dbReference type="ARBA" id="ARBA00023242"/>
    </source>
</evidence>
<evidence type="ECO:0000256" key="4">
    <source>
        <dbReference type="ARBA" id="ARBA00023187"/>
    </source>
</evidence>
<dbReference type="InterPro" id="IPR045347">
    <property type="entry name" value="HIND"/>
</dbReference>
<dbReference type="EMBL" id="CAJFDI010000005">
    <property type="protein sequence ID" value="CAD5230378.1"/>
    <property type="molecule type" value="Genomic_DNA"/>
</dbReference>
<dbReference type="Pfam" id="PF19252">
    <property type="entry name" value="HIND"/>
    <property type="match status" value="1"/>
</dbReference>
<evidence type="ECO:0000256" key="2">
    <source>
        <dbReference type="ARBA" id="ARBA00006076"/>
    </source>
</evidence>
<dbReference type="GO" id="GO:0000481">
    <property type="term" value="P:maturation of 5S rRNA"/>
    <property type="evidence" value="ECO:0007669"/>
    <property type="project" value="TreeGrafter"/>
</dbReference>
<dbReference type="Pfam" id="PF03343">
    <property type="entry name" value="SART-1"/>
    <property type="match status" value="1"/>
</dbReference>
<dbReference type="EMBL" id="CAJFCV020000005">
    <property type="protein sequence ID" value="CAG9121295.1"/>
    <property type="molecule type" value="Genomic_DNA"/>
</dbReference>
<evidence type="ECO:0000313" key="8">
    <source>
        <dbReference type="EMBL" id="CAD5230378.1"/>
    </source>
</evidence>
<feature type="region of interest" description="Disordered" evidence="7">
    <location>
        <begin position="454"/>
        <end position="484"/>
    </location>
</feature>
<keyword evidence="3" id="KW-0507">mRNA processing</keyword>
<comment type="subcellular location">
    <subcellularLocation>
        <location evidence="1">Nucleus</location>
    </subcellularLocation>
</comment>
<dbReference type="GO" id="GO:0046540">
    <property type="term" value="C:U4/U6 x U5 tri-snRNP complex"/>
    <property type="evidence" value="ECO:0007669"/>
    <property type="project" value="InterPro"/>
</dbReference>
<dbReference type="PANTHER" id="PTHR14152:SF5">
    <property type="entry name" value="U4_U6.U5 TRI-SNRNP-ASSOCIATED PROTEIN 1"/>
    <property type="match status" value="1"/>
</dbReference>
<name>A0A7I8XJK9_BURXY</name>
<dbReference type="AlphaFoldDB" id="A0A7I8XJK9"/>
<dbReference type="GO" id="GO:0045292">
    <property type="term" value="P:mRNA cis splicing, via spliceosome"/>
    <property type="evidence" value="ECO:0007669"/>
    <property type="project" value="TreeGrafter"/>
</dbReference>
<comment type="similarity">
    <text evidence="2">Belongs to the SNU66/SART1 family.</text>
</comment>
<accession>A0A7I8XJK9</accession>
<keyword evidence="5" id="KW-0539">Nucleus</keyword>
<dbReference type="InterPro" id="IPR005011">
    <property type="entry name" value="SNU66/SART1"/>
</dbReference>
<feature type="region of interest" description="Disordered" evidence="7">
    <location>
        <begin position="1"/>
        <end position="111"/>
    </location>
</feature>
<feature type="region of interest" description="Disordered" evidence="7">
    <location>
        <begin position="566"/>
        <end position="663"/>
    </location>
</feature>
<reference evidence="8" key="1">
    <citation type="submission" date="2020-09" db="EMBL/GenBank/DDBJ databases">
        <authorList>
            <person name="Kikuchi T."/>
        </authorList>
    </citation>
    <scope>NUCLEOTIDE SEQUENCE</scope>
    <source>
        <strain evidence="8">Ka4C1</strain>
    </source>
</reference>
<organism evidence="8 9">
    <name type="scientific">Bursaphelenchus xylophilus</name>
    <name type="common">Pinewood nematode worm</name>
    <name type="synonym">Aphelenchoides xylophilus</name>
    <dbReference type="NCBI Taxonomy" id="6326"/>
    <lineage>
        <taxon>Eukaryota</taxon>
        <taxon>Metazoa</taxon>
        <taxon>Ecdysozoa</taxon>
        <taxon>Nematoda</taxon>
        <taxon>Chromadorea</taxon>
        <taxon>Rhabditida</taxon>
        <taxon>Tylenchina</taxon>
        <taxon>Tylenchomorpha</taxon>
        <taxon>Aphelenchoidea</taxon>
        <taxon>Aphelenchoididae</taxon>
        <taxon>Bursaphelenchus</taxon>
    </lineage>
</organism>
<feature type="compositionally biased region" description="Acidic residues" evidence="7">
    <location>
        <begin position="592"/>
        <end position="606"/>
    </location>
</feature>
<feature type="compositionally biased region" description="Basic and acidic residues" evidence="7">
    <location>
        <begin position="607"/>
        <end position="649"/>
    </location>
</feature>
<evidence type="ECO:0000313" key="9">
    <source>
        <dbReference type="Proteomes" id="UP000659654"/>
    </source>
</evidence>
<feature type="compositionally biased region" description="Basic and acidic residues" evidence="7">
    <location>
        <begin position="706"/>
        <end position="715"/>
    </location>
</feature>
<feature type="compositionally biased region" description="Basic and acidic residues" evidence="7">
    <location>
        <begin position="86"/>
        <end position="111"/>
    </location>
</feature>
<dbReference type="Proteomes" id="UP000659654">
    <property type="component" value="Unassembled WGS sequence"/>
</dbReference>
<feature type="compositionally biased region" description="Basic residues" evidence="7">
    <location>
        <begin position="346"/>
        <end position="362"/>
    </location>
</feature>
<keyword evidence="9" id="KW-1185">Reference proteome</keyword>
<sequence>MSGKYARKRKHDLDQDTTKEGSNDEPKRRSSRHSAPKPSKKDEAEEISIEETNRIRAELGLAPLQVEEPPKAPEGDEGNEDDTNADDEKVYNEDGIEIHHKKAESWTEKREQEKLREKIQTQKEKQKIYSKVLKVKKGLADSDEEEDLDSWLEKSRKAAERFDEMDEIVEKAAEEETKRAKPKVKKGTKSAPSSSTSNLLIGHSKEAFADGSETVLVLEDRGVLDEDGEEILINPNLVDNERHKKNVELRKQKKDYNPYDDDEVDEFGMTKKQQILSKYDRDLDGDVKRETFRLDEAGGYDLDKEERELEMKRKLFMANKKLESLESSKYTLAREFYTEEEMVSFRKPKKVKKDKMRKRKTLKASDIQPEDSGDLEAEKKEKAKRLAARRQAESGEAPEGNGKSISSFKEIKTEEEMEEGEVEDEKPQVKIGGKWKENTRGNVDIKKLKSLAERIGKASDSEEEESDDDDFVGGANIGGVILDDEAEDELHAALEKTRKLNQAKENESSDKWRQELLKRRIKKEEDSDEEEEDFALPGNSKGLVIDATAESYKSIGEILSLGLAGNRDDNVDYSEIKQEEEARKVVKKTESEVSDTDSEMEQDEEDLQSKELKNKVELDSRMGDFEEDGPKWKEIGDDPPESSRREAKQERKKPKKEDEEVFGVDYENVLGEERDVTKGVGAMLKMAAERGYLPTKKQGSSGSHLSHLESKRFSRVEGGNNDLEDKYIRKLERSAGSGPTRHFEDKADYNPDIQIMYTDKKGRVLDQKEAFRELSWKFHGKTPGKKQIEKRQAKLAKKEKMKKMNSSDTPLGTLAKQLKKQEQTQSAYLILTGSQRSDMAPIQKD</sequence>
<feature type="compositionally biased region" description="Acidic residues" evidence="7">
    <location>
        <begin position="461"/>
        <end position="471"/>
    </location>
</feature>
<feature type="compositionally biased region" description="Basic residues" evidence="7">
    <location>
        <begin position="1"/>
        <end position="10"/>
    </location>
</feature>
<evidence type="ECO:0000256" key="6">
    <source>
        <dbReference type="SAM" id="Coils"/>
    </source>
</evidence>
<feature type="compositionally biased region" description="Acidic residues" evidence="7">
    <location>
        <begin position="415"/>
        <end position="424"/>
    </location>
</feature>
<dbReference type="PANTHER" id="PTHR14152">
    <property type="entry name" value="SQUAMOUS CELL CARCINOMA ANTIGEN RECOGNISED BY CYTOTOXIC T LYMPHOCYTES"/>
    <property type="match status" value="1"/>
</dbReference>